<protein>
    <submittedName>
        <fullName evidence="12">Butyryl-CoA dehydrogenase</fullName>
    </submittedName>
</protein>
<comment type="similarity">
    <text evidence="2 7">Belongs to the acyl-CoA dehydrogenase family.</text>
</comment>
<dbReference type="InterPro" id="IPR006091">
    <property type="entry name" value="Acyl-CoA_Oxase/DH_mid-dom"/>
</dbReference>
<dbReference type="FunFam" id="1.10.540.10:FF:000001">
    <property type="entry name" value="Very long-chain-specific acyl-CoA dehydrogenase, mitochondrial"/>
    <property type="match status" value="1"/>
</dbReference>
<dbReference type="InterPro" id="IPR037069">
    <property type="entry name" value="AcylCoA_DH/ox_N_sf"/>
</dbReference>
<keyword evidence="3 7" id="KW-0285">Flavoprotein</keyword>
<feature type="domain" description="Acyl-CoA dehydrogenase-like C-terminal" evidence="11">
    <location>
        <begin position="460"/>
        <end position="561"/>
    </location>
</feature>
<comment type="catalytic activity">
    <reaction evidence="6">
        <text>a 2,3-saturated acyl-CoA + A = a 2,3-dehydroacyl-CoA + AH2</text>
        <dbReference type="Rhea" id="RHEA:48608"/>
        <dbReference type="ChEBI" id="CHEBI:13193"/>
        <dbReference type="ChEBI" id="CHEBI:17499"/>
        <dbReference type="ChEBI" id="CHEBI:60015"/>
        <dbReference type="ChEBI" id="CHEBI:65111"/>
    </reaction>
</comment>
<dbReference type="Pfam" id="PF21263">
    <property type="entry name" value="Acyl-CoA-dh_C"/>
    <property type="match status" value="1"/>
</dbReference>
<evidence type="ECO:0000313" key="13">
    <source>
        <dbReference type="Proteomes" id="UP000244180"/>
    </source>
</evidence>
<evidence type="ECO:0000256" key="2">
    <source>
        <dbReference type="ARBA" id="ARBA00009347"/>
    </source>
</evidence>
<dbReference type="Pfam" id="PF02770">
    <property type="entry name" value="Acyl-CoA_dh_M"/>
    <property type="match status" value="1"/>
</dbReference>
<dbReference type="PANTHER" id="PTHR43884:SF12">
    <property type="entry name" value="ISOVALERYL-COA DEHYDROGENASE, MITOCHONDRIAL-RELATED"/>
    <property type="match status" value="1"/>
</dbReference>
<evidence type="ECO:0000256" key="7">
    <source>
        <dbReference type="RuleBase" id="RU362125"/>
    </source>
</evidence>
<dbReference type="InterPro" id="IPR036250">
    <property type="entry name" value="AcylCo_DH-like_C"/>
</dbReference>
<dbReference type="EMBL" id="PEBV01000005">
    <property type="protein sequence ID" value="PTQ54283.1"/>
    <property type="molecule type" value="Genomic_DNA"/>
</dbReference>
<dbReference type="FunFam" id="2.40.110.10:FF:000006">
    <property type="entry name" value="very long-chain specific acyl-CoA dehydrogenase, mitochondrial"/>
    <property type="match status" value="1"/>
</dbReference>
<evidence type="ECO:0000259" key="9">
    <source>
        <dbReference type="Pfam" id="PF02770"/>
    </source>
</evidence>
<dbReference type="InterPro" id="IPR013786">
    <property type="entry name" value="AcylCoA_DH/ox_N"/>
</dbReference>
<evidence type="ECO:0000259" key="10">
    <source>
        <dbReference type="Pfam" id="PF02771"/>
    </source>
</evidence>
<dbReference type="InterPro" id="IPR049426">
    <property type="entry name" value="Acyl-CoA-dh-like_C"/>
</dbReference>
<dbReference type="Gene3D" id="1.20.140.10">
    <property type="entry name" value="Butyryl-CoA Dehydrogenase, subunit A, domain 3"/>
    <property type="match status" value="2"/>
</dbReference>
<dbReference type="PROSITE" id="PS00072">
    <property type="entry name" value="ACYL_COA_DH_1"/>
    <property type="match status" value="1"/>
</dbReference>
<evidence type="ECO:0000256" key="1">
    <source>
        <dbReference type="ARBA" id="ARBA00001974"/>
    </source>
</evidence>
<dbReference type="Gene3D" id="1.10.540.10">
    <property type="entry name" value="Acyl-CoA dehydrogenase/oxidase, N-terminal domain"/>
    <property type="match status" value="1"/>
</dbReference>
<comment type="caution">
    <text evidence="12">The sequence shown here is derived from an EMBL/GenBank/DDBJ whole genome shotgun (WGS) entry which is preliminary data.</text>
</comment>
<dbReference type="InterPro" id="IPR009100">
    <property type="entry name" value="AcylCoA_DH/oxidase_NM_dom_sf"/>
</dbReference>
<feature type="domain" description="Acyl-CoA dehydrogenase/oxidase C-terminal" evidence="8">
    <location>
        <begin position="248"/>
        <end position="411"/>
    </location>
</feature>
<evidence type="ECO:0000259" key="8">
    <source>
        <dbReference type="Pfam" id="PF00441"/>
    </source>
</evidence>
<evidence type="ECO:0000256" key="6">
    <source>
        <dbReference type="ARBA" id="ARBA00052546"/>
    </source>
</evidence>
<dbReference type="SUPFAM" id="SSF56645">
    <property type="entry name" value="Acyl-CoA dehydrogenase NM domain-like"/>
    <property type="match status" value="1"/>
</dbReference>
<evidence type="ECO:0000256" key="3">
    <source>
        <dbReference type="ARBA" id="ARBA00022630"/>
    </source>
</evidence>
<feature type="domain" description="Acyl-CoA oxidase/dehydrogenase middle" evidence="9">
    <location>
        <begin position="143"/>
        <end position="236"/>
    </location>
</feature>
<keyword evidence="4 7" id="KW-0274">FAD</keyword>
<dbReference type="Pfam" id="PF00441">
    <property type="entry name" value="Acyl-CoA_dh_1"/>
    <property type="match status" value="1"/>
</dbReference>
<dbReference type="PROSITE" id="PS00073">
    <property type="entry name" value="ACYL_COA_DH_2"/>
    <property type="match status" value="1"/>
</dbReference>
<name>A0A2T5GDL8_HYDSH</name>
<keyword evidence="5 7" id="KW-0560">Oxidoreductase</keyword>
<dbReference type="GO" id="GO:0050660">
    <property type="term" value="F:flavin adenine dinucleotide binding"/>
    <property type="evidence" value="ECO:0007669"/>
    <property type="project" value="InterPro"/>
</dbReference>
<dbReference type="FunFam" id="1.20.140.10:FF:000019">
    <property type="entry name" value="Acyl-CoA dehydrogenase"/>
    <property type="match status" value="1"/>
</dbReference>
<dbReference type="SUPFAM" id="SSF47203">
    <property type="entry name" value="Acyl-CoA dehydrogenase C-terminal domain-like"/>
    <property type="match status" value="1"/>
</dbReference>
<evidence type="ECO:0000259" key="11">
    <source>
        <dbReference type="Pfam" id="PF21263"/>
    </source>
</evidence>
<comment type="cofactor">
    <cofactor evidence="1 7">
        <name>FAD</name>
        <dbReference type="ChEBI" id="CHEBI:57692"/>
    </cofactor>
</comment>
<sequence length="591" mass="64240">MDLVKGGSYLIAAIPPERVFTPEDLTEDERMIAETARQFVEKDVLPVLEEIEEKHAFEHSVRLMKKAGELGLLAGDVPEKYGGLGLPKTTTTLLAETLAPARSFALTIGAHTGIGTLPIVFFGTEAQKQKYLPALAGGEKIAAYALTEAGSGSDALGARTKAVLNDAGTHYILNGEKQWITNSGFADVFVVYAKVDGEKFTAFIVERDFPGVRTGPEEKKMGIKGSSTRTLILEDVPVPVDNVLGEVGRGHVVAFNILNIGRFKLAAGAVGAAKRVIELSARYAKERKQFGRPIADFALIQAKLGEMAIRTYAAESLLYRTAGYFDEMLRALGDKGDDGREVARGIAEYAIESSVNKVYATEALDYVVDEGVQIHGGYGYMAEYEVEKAYRDSRINRIFEGTNEINRLLIPDMLLKKARRGELDLLGAARRLEDELLAVGAADIPEGPLGEARALLEQGKKIFLFVAGTAVQKYGQALEAEQELLAAAADLAIDLFALESSLLRAEKALARSGEAEARGHIDLARAVAHTHFDRIERVAREALAAMEEGDLLRTQLSVLRKLTRRTPANLVALRRTIARRVLAADGYTVRA</sequence>
<dbReference type="PANTHER" id="PTHR43884">
    <property type="entry name" value="ACYL-COA DEHYDROGENASE"/>
    <property type="match status" value="1"/>
</dbReference>
<organism evidence="12 13">
    <name type="scientific">Hydrogenibacillus schlegelii</name>
    <name type="common">Bacillus schlegelii</name>
    <dbReference type="NCBI Taxonomy" id="1484"/>
    <lineage>
        <taxon>Bacteria</taxon>
        <taxon>Bacillati</taxon>
        <taxon>Bacillota</taxon>
        <taxon>Bacilli</taxon>
        <taxon>Bacillales</taxon>
        <taxon>Bacillales Family X. Incertae Sedis</taxon>
        <taxon>Hydrogenibacillus</taxon>
    </lineage>
</organism>
<dbReference type="InterPro" id="IPR009075">
    <property type="entry name" value="AcylCo_DH/oxidase_C"/>
</dbReference>
<dbReference type="InterPro" id="IPR046373">
    <property type="entry name" value="Acyl-CoA_Oxase/DH_mid-dom_sf"/>
</dbReference>
<dbReference type="Pfam" id="PF02771">
    <property type="entry name" value="Acyl-CoA_dh_N"/>
    <property type="match status" value="1"/>
</dbReference>
<reference evidence="12 13" key="1">
    <citation type="submission" date="2017-08" db="EMBL/GenBank/DDBJ databases">
        <title>Burning lignite coal seam in the remote Altai Mountains harbors a hydrogen-driven thermophilic microbial community.</title>
        <authorList>
            <person name="Kadnikov V.V."/>
            <person name="Mardanov A.V."/>
            <person name="Ivasenko D."/>
            <person name="Beletsky A.V."/>
            <person name="Karnachuk O.V."/>
            <person name="Ravin N.V."/>
        </authorList>
    </citation>
    <scope>NUCLEOTIDE SEQUENCE [LARGE SCALE GENOMIC DNA]</scope>
    <source>
        <strain evidence="12">AL33</strain>
    </source>
</reference>
<dbReference type="Gene3D" id="2.40.110.10">
    <property type="entry name" value="Butyryl-CoA Dehydrogenase, subunit A, domain 2"/>
    <property type="match status" value="1"/>
</dbReference>
<dbReference type="AlphaFoldDB" id="A0A2T5GDL8"/>
<evidence type="ECO:0000256" key="5">
    <source>
        <dbReference type="ARBA" id="ARBA00023002"/>
    </source>
</evidence>
<evidence type="ECO:0000256" key="4">
    <source>
        <dbReference type="ARBA" id="ARBA00022827"/>
    </source>
</evidence>
<feature type="domain" description="Acyl-CoA dehydrogenase/oxidase N-terminal" evidence="10">
    <location>
        <begin position="26"/>
        <end position="139"/>
    </location>
</feature>
<dbReference type="InterPro" id="IPR006089">
    <property type="entry name" value="Acyl-CoA_DH_CS"/>
</dbReference>
<evidence type="ECO:0000313" key="12">
    <source>
        <dbReference type="EMBL" id="PTQ54283.1"/>
    </source>
</evidence>
<accession>A0A2T5GDL8</accession>
<dbReference type="RefSeq" id="WP_272999741.1">
    <property type="nucleotide sequence ID" value="NZ_PEBV01000005.1"/>
</dbReference>
<gene>
    <name evidence="12" type="ORF">HSCHL_0562</name>
</gene>
<proteinExistence type="inferred from homology"/>
<dbReference type="GO" id="GO:0003995">
    <property type="term" value="F:acyl-CoA dehydrogenase activity"/>
    <property type="evidence" value="ECO:0007669"/>
    <property type="project" value="InterPro"/>
</dbReference>
<dbReference type="Proteomes" id="UP000244180">
    <property type="component" value="Unassembled WGS sequence"/>
</dbReference>